<keyword evidence="5 9" id="KW-0812">Transmembrane</keyword>
<keyword evidence="4" id="KW-1003">Cell membrane</keyword>
<dbReference type="GO" id="GO:0022857">
    <property type="term" value="F:transmembrane transporter activity"/>
    <property type="evidence" value="ECO:0007669"/>
    <property type="project" value="InterPro"/>
</dbReference>
<feature type="transmembrane region" description="Helical" evidence="9">
    <location>
        <begin position="278"/>
        <end position="305"/>
    </location>
</feature>
<evidence type="ECO:0000256" key="6">
    <source>
        <dbReference type="ARBA" id="ARBA00022989"/>
    </source>
</evidence>
<feature type="transmembrane region" description="Helical" evidence="9">
    <location>
        <begin position="129"/>
        <end position="150"/>
    </location>
</feature>
<comment type="subcellular location">
    <subcellularLocation>
        <location evidence="1">Cell membrane</location>
        <topology evidence="1">Multi-pass membrane protein</topology>
    </subcellularLocation>
</comment>
<accession>A0A919A0A8</accession>
<evidence type="ECO:0000256" key="7">
    <source>
        <dbReference type="ARBA" id="ARBA00023136"/>
    </source>
</evidence>
<keyword evidence="11" id="KW-1185">Reference proteome</keyword>
<organism evidence="10 11">
    <name type="scientific">Streptomyces longispororuber</name>
    <dbReference type="NCBI Taxonomy" id="68230"/>
    <lineage>
        <taxon>Bacteria</taxon>
        <taxon>Bacillati</taxon>
        <taxon>Actinomycetota</taxon>
        <taxon>Actinomycetes</taxon>
        <taxon>Kitasatosporales</taxon>
        <taxon>Streptomycetaceae</taxon>
        <taxon>Streptomyces</taxon>
    </lineage>
</organism>
<evidence type="ECO:0000313" key="11">
    <source>
        <dbReference type="Proteomes" id="UP000608024"/>
    </source>
</evidence>
<evidence type="ECO:0000256" key="9">
    <source>
        <dbReference type="SAM" id="Phobius"/>
    </source>
</evidence>
<dbReference type="PANTHER" id="PTHR30472:SF67">
    <property type="entry name" value="PERMEASE OF ABC TRANSPORTER-RELATED"/>
    <property type="match status" value="1"/>
</dbReference>
<gene>
    <name evidence="10" type="ORF">GCM10018785_53470</name>
</gene>
<sequence>MIRTGKPAAAGNQPVRRVRTSAKRAGRGSGGRAPGSLTYGALIAVLVLALAATGTAALAYGSVKIPPAEVFDILTGRARDPSPYRTIVLDVRLPRVLLGAAVGAGLAVVGATLQALVRNPLADPFLLGVSSGASAAAVSVIVLGVGAGLATTVTLPAASFVGAFLALLVVYALAREPGGGFTTSRLVLAGVAVSYILSALTSLLLVVSARADHLKEVLYWTLGGLGSARWDMLAVPLAVLAAGTALLVALARPLDLLLVGEEGATVLGLDTARFRAGVFVLASLVTGVLVAHSGAIGFVGLMVPHAARMLVGAGHRALLPVAALMGAVFLVAADLAARTVAAPQDVPVGVLTALTGGPFFLWQLRRGRAREEAAA</sequence>
<dbReference type="AlphaFoldDB" id="A0A919A0A8"/>
<feature type="compositionally biased region" description="Basic residues" evidence="8">
    <location>
        <begin position="16"/>
        <end position="26"/>
    </location>
</feature>
<dbReference type="InterPro" id="IPR037294">
    <property type="entry name" value="ABC_BtuC-like"/>
</dbReference>
<dbReference type="FunFam" id="1.10.3470.10:FF:000001">
    <property type="entry name" value="Vitamin B12 ABC transporter permease BtuC"/>
    <property type="match status" value="1"/>
</dbReference>
<comment type="caution">
    <text evidence="10">The sequence shown here is derived from an EMBL/GenBank/DDBJ whole genome shotgun (WGS) entry which is preliminary data.</text>
</comment>
<reference evidence="10" key="2">
    <citation type="submission" date="2020-09" db="EMBL/GenBank/DDBJ databases">
        <authorList>
            <person name="Sun Q."/>
            <person name="Ohkuma M."/>
        </authorList>
    </citation>
    <scope>NUCLEOTIDE SEQUENCE</scope>
    <source>
        <strain evidence="10">JCM 4784</strain>
    </source>
</reference>
<dbReference type="SUPFAM" id="SSF81345">
    <property type="entry name" value="ABC transporter involved in vitamin B12 uptake, BtuC"/>
    <property type="match status" value="1"/>
</dbReference>
<protein>
    <submittedName>
        <fullName evidence="10">ABC transporter permease</fullName>
    </submittedName>
</protein>
<dbReference type="Proteomes" id="UP000608024">
    <property type="component" value="Unassembled WGS sequence"/>
</dbReference>
<feature type="transmembrane region" description="Helical" evidence="9">
    <location>
        <begin position="37"/>
        <end position="60"/>
    </location>
</feature>
<evidence type="ECO:0000256" key="1">
    <source>
        <dbReference type="ARBA" id="ARBA00004651"/>
    </source>
</evidence>
<dbReference type="PANTHER" id="PTHR30472">
    <property type="entry name" value="FERRIC ENTEROBACTIN TRANSPORT SYSTEM PERMEASE PROTEIN"/>
    <property type="match status" value="1"/>
</dbReference>
<feature type="transmembrane region" description="Helical" evidence="9">
    <location>
        <begin position="186"/>
        <end position="209"/>
    </location>
</feature>
<feature type="transmembrane region" description="Helical" evidence="9">
    <location>
        <begin position="96"/>
        <end position="117"/>
    </location>
</feature>
<evidence type="ECO:0000256" key="3">
    <source>
        <dbReference type="ARBA" id="ARBA00022448"/>
    </source>
</evidence>
<feature type="transmembrane region" description="Helical" evidence="9">
    <location>
        <begin position="230"/>
        <end position="251"/>
    </location>
</feature>
<comment type="similarity">
    <text evidence="2">Belongs to the binding-protein-dependent transport system permease family. FecCD subfamily.</text>
</comment>
<name>A0A919A0A8_9ACTN</name>
<evidence type="ECO:0000256" key="4">
    <source>
        <dbReference type="ARBA" id="ARBA00022475"/>
    </source>
</evidence>
<feature type="transmembrane region" description="Helical" evidence="9">
    <location>
        <begin position="317"/>
        <end position="340"/>
    </location>
</feature>
<dbReference type="CDD" id="cd06550">
    <property type="entry name" value="TM_ABC_iron-siderophores_like"/>
    <property type="match status" value="1"/>
</dbReference>
<feature type="transmembrane region" description="Helical" evidence="9">
    <location>
        <begin position="157"/>
        <end position="174"/>
    </location>
</feature>
<dbReference type="Gene3D" id="1.10.3470.10">
    <property type="entry name" value="ABC transporter involved in vitamin B12 uptake, BtuC"/>
    <property type="match status" value="1"/>
</dbReference>
<evidence type="ECO:0000256" key="2">
    <source>
        <dbReference type="ARBA" id="ARBA00007935"/>
    </source>
</evidence>
<dbReference type="GO" id="GO:0005886">
    <property type="term" value="C:plasma membrane"/>
    <property type="evidence" value="ECO:0007669"/>
    <property type="project" value="UniProtKB-SubCell"/>
</dbReference>
<evidence type="ECO:0000313" key="10">
    <source>
        <dbReference type="EMBL" id="GHE78619.1"/>
    </source>
</evidence>
<feature type="region of interest" description="Disordered" evidence="8">
    <location>
        <begin position="1"/>
        <end position="32"/>
    </location>
</feature>
<dbReference type="Pfam" id="PF01032">
    <property type="entry name" value="FecCD"/>
    <property type="match status" value="1"/>
</dbReference>
<keyword evidence="6 9" id="KW-1133">Transmembrane helix</keyword>
<keyword evidence="7 9" id="KW-0472">Membrane</keyword>
<dbReference type="GO" id="GO:0033214">
    <property type="term" value="P:siderophore-iron import into cell"/>
    <property type="evidence" value="ECO:0007669"/>
    <property type="project" value="TreeGrafter"/>
</dbReference>
<evidence type="ECO:0000256" key="5">
    <source>
        <dbReference type="ARBA" id="ARBA00022692"/>
    </source>
</evidence>
<dbReference type="EMBL" id="BNBT01000103">
    <property type="protein sequence ID" value="GHE78619.1"/>
    <property type="molecule type" value="Genomic_DNA"/>
</dbReference>
<proteinExistence type="inferred from homology"/>
<dbReference type="InterPro" id="IPR000522">
    <property type="entry name" value="ABC_transptr_permease_BtuC"/>
</dbReference>
<keyword evidence="3" id="KW-0813">Transport</keyword>
<reference evidence="10" key="1">
    <citation type="journal article" date="2014" name="Int. J. Syst. Evol. Microbiol.">
        <title>Complete genome sequence of Corynebacterium casei LMG S-19264T (=DSM 44701T), isolated from a smear-ripened cheese.</title>
        <authorList>
            <consortium name="US DOE Joint Genome Institute (JGI-PGF)"/>
            <person name="Walter F."/>
            <person name="Albersmeier A."/>
            <person name="Kalinowski J."/>
            <person name="Ruckert C."/>
        </authorList>
    </citation>
    <scope>NUCLEOTIDE SEQUENCE</scope>
    <source>
        <strain evidence="10">JCM 4784</strain>
    </source>
</reference>
<evidence type="ECO:0000256" key="8">
    <source>
        <dbReference type="SAM" id="MobiDB-lite"/>
    </source>
</evidence>